<proteinExistence type="predicted"/>
<evidence type="ECO:0000313" key="1">
    <source>
        <dbReference type="EMBL" id="GAD96265.1"/>
    </source>
</evidence>
<dbReference type="AlphaFoldDB" id="V5I101"/>
<evidence type="ECO:0000313" key="2">
    <source>
        <dbReference type="Proteomes" id="UP000018001"/>
    </source>
</evidence>
<dbReference type="InParanoid" id="V5I101"/>
<dbReference type="HOGENOM" id="CLU_1390029_0_0_1"/>
<reference evidence="2" key="1">
    <citation type="journal article" date="2014" name="Genome Announc.">
        <title>Draft genome sequence of the formaldehyde-resistant fungus Byssochlamys spectabilis No. 5 (anamorph Paecilomyces variotii No. 5) (NBRC109023).</title>
        <authorList>
            <person name="Oka T."/>
            <person name="Ekino K."/>
            <person name="Fukuda K."/>
            <person name="Nomura Y."/>
        </authorList>
    </citation>
    <scope>NUCLEOTIDE SEQUENCE [LARGE SCALE GENOMIC DNA]</scope>
    <source>
        <strain evidence="2">No. 5 / NBRC 109023</strain>
    </source>
</reference>
<dbReference type="EMBL" id="BAUL01000158">
    <property type="protein sequence ID" value="GAD96265.1"/>
    <property type="molecule type" value="Genomic_DNA"/>
</dbReference>
<organism evidence="1 2">
    <name type="scientific">Byssochlamys spectabilis (strain No. 5 / NBRC 109023)</name>
    <name type="common">Paecilomyces variotii</name>
    <dbReference type="NCBI Taxonomy" id="1356009"/>
    <lineage>
        <taxon>Eukaryota</taxon>
        <taxon>Fungi</taxon>
        <taxon>Dikarya</taxon>
        <taxon>Ascomycota</taxon>
        <taxon>Pezizomycotina</taxon>
        <taxon>Eurotiomycetes</taxon>
        <taxon>Eurotiomycetidae</taxon>
        <taxon>Eurotiales</taxon>
        <taxon>Thermoascaceae</taxon>
        <taxon>Paecilomyces</taxon>
    </lineage>
</organism>
<dbReference type="Proteomes" id="UP000018001">
    <property type="component" value="Unassembled WGS sequence"/>
</dbReference>
<accession>V5I101</accession>
<gene>
    <name evidence="1" type="ORF">PVAR5_4915</name>
</gene>
<keyword evidence="2" id="KW-1185">Reference proteome</keyword>
<protein>
    <submittedName>
        <fullName evidence="1">Uncharacterized protein</fullName>
    </submittedName>
</protein>
<name>V5I101_BYSSN</name>
<comment type="caution">
    <text evidence="1">The sequence shown here is derived from an EMBL/GenBank/DDBJ whole genome shotgun (WGS) entry which is preliminary data.</text>
</comment>
<sequence length="196" mass="22287">MGFPWGDLWVRDWSGLSTPEDPDSEMVWFGQRRAADAAAGWMWTMVMVMMKPTKRSIHGEDNEFSWLCIRNSVRLCWSVLPEQKKEVRLRITMLATMAGRMGAGRGEAHGRSRLQESDLVDDGARSIDFSHAATIRQRGRRAGPSVGRGWPDRVVLFSCLGLETEEKEQGKLKAEPGNKTVEIERLREIVIQRMRG</sequence>